<sequence>MPKSLTIKKTEGKPGVVFYPLQLKDVPKPQPGPNEVLVKIHAAALNHRDFFQRQHLYPGISFENPILADGAGTVVAVGEGVSPATRALLKKQVVLTPCRGWASHPDGPEDYRKFSVIGGSDAYPFGCGQEFMAVHESEVEPMPAHLGPHQAAALPLVGLTGWRAFVTKSGNAVPGRNILVTGIGGGVALQVLQFAVAKGCSVYVTSGDPAKIEKARKLGAAGGVSYRDKDWDKQLLKQLPKTRPFIDAIIDGAGGDVVTRAVRLLKPGGVVSCYGMTTGPKMPWTMSAVLRNVELKGSTMGSRAEFAEMVAFVAERKIVPVVDRVVKGLDNLGEIDGLFKDMGEGKQFGKLVIEISEPSETAKL</sequence>
<dbReference type="InterPro" id="IPR020843">
    <property type="entry name" value="ER"/>
</dbReference>
<dbReference type="SUPFAM" id="SSF51735">
    <property type="entry name" value="NAD(P)-binding Rossmann-fold domains"/>
    <property type="match status" value="1"/>
</dbReference>
<evidence type="ECO:0000313" key="3">
    <source>
        <dbReference type="Proteomes" id="UP000070501"/>
    </source>
</evidence>
<dbReference type="PANTHER" id="PTHR45033:SF3">
    <property type="entry name" value="DEHYDROGENASE, PUTATIVE (AFU_ORTHOLOGUE AFUA_2G13270)-RELATED"/>
    <property type="match status" value="1"/>
</dbReference>
<dbReference type="Proteomes" id="UP000070501">
    <property type="component" value="Unassembled WGS sequence"/>
</dbReference>
<dbReference type="AlphaFoldDB" id="A0A136JF22"/>
<reference evidence="3" key="1">
    <citation type="submission" date="2016-02" db="EMBL/GenBank/DDBJ databases">
        <title>Draft genome sequence of Microdochium bolleyi, a fungal endophyte of beachgrass.</title>
        <authorList>
            <consortium name="DOE Joint Genome Institute"/>
            <person name="David A.S."/>
            <person name="May G."/>
            <person name="Haridas S."/>
            <person name="Lim J."/>
            <person name="Wang M."/>
            <person name="Labutti K."/>
            <person name="Lipzen A."/>
            <person name="Barry K."/>
            <person name="Grigoriev I.V."/>
        </authorList>
    </citation>
    <scope>NUCLEOTIDE SEQUENCE [LARGE SCALE GENOMIC DNA]</scope>
    <source>
        <strain evidence="3">J235TASD1</strain>
    </source>
</reference>
<evidence type="ECO:0000259" key="1">
    <source>
        <dbReference type="SMART" id="SM00829"/>
    </source>
</evidence>
<dbReference type="InterPro" id="IPR011032">
    <property type="entry name" value="GroES-like_sf"/>
</dbReference>
<dbReference type="Pfam" id="PF00107">
    <property type="entry name" value="ADH_zinc_N"/>
    <property type="match status" value="1"/>
</dbReference>
<dbReference type="InterPro" id="IPR052711">
    <property type="entry name" value="Zinc_ADH-like"/>
</dbReference>
<dbReference type="SUPFAM" id="SSF50129">
    <property type="entry name" value="GroES-like"/>
    <property type="match status" value="1"/>
</dbReference>
<dbReference type="GO" id="GO:0016491">
    <property type="term" value="F:oxidoreductase activity"/>
    <property type="evidence" value="ECO:0007669"/>
    <property type="project" value="InterPro"/>
</dbReference>
<name>A0A136JF22_9PEZI</name>
<dbReference type="STRING" id="196109.A0A136JF22"/>
<dbReference type="EMBL" id="KQ964246">
    <property type="protein sequence ID" value="KXJ95750.1"/>
    <property type="molecule type" value="Genomic_DNA"/>
</dbReference>
<feature type="domain" description="Enoyl reductase (ER)" evidence="1">
    <location>
        <begin position="15"/>
        <end position="353"/>
    </location>
</feature>
<keyword evidence="3" id="KW-1185">Reference proteome</keyword>
<evidence type="ECO:0000313" key="2">
    <source>
        <dbReference type="EMBL" id="KXJ95750.1"/>
    </source>
</evidence>
<dbReference type="Gene3D" id="3.90.180.10">
    <property type="entry name" value="Medium-chain alcohol dehydrogenases, catalytic domain"/>
    <property type="match status" value="1"/>
</dbReference>
<dbReference type="FunFam" id="3.40.50.720:FF:000481">
    <property type="entry name" value="Alcohol dehydrogenase, variant"/>
    <property type="match status" value="1"/>
</dbReference>
<organism evidence="2 3">
    <name type="scientific">Microdochium bolleyi</name>
    <dbReference type="NCBI Taxonomy" id="196109"/>
    <lineage>
        <taxon>Eukaryota</taxon>
        <taxon>Fungi</taxon>
        <taxon>Dikarya</taxon>
        <taxon>Ascomycota</taxon>
        <taxon>Pezizomycotina</taxon>
        <taxon>Sordariomycetes</taxon>
        <taxon>Xylariomycetidae</taxon>
        <taxon>Xylariales</taxon>
        <taxon>Microdochiaceae</taxon>
        <taxon>Microdochium</taxon>
    </lineage>
</organism>
<dbReference type="InterPro" id="IPR036291">
    <property type="entry name" value="NAD(P)-bd_dom_sf"/>
</dbReference>
<dbReference type="Pfam" id="PF08240">
    <property type="entry name" value="ADH_N"/>
    <property type="match status" value="1"/>
</dbReference>
<dbReference type="InterPro" id="IPR013154">
    <property type="entry name" value="ADH-like_N"/>
</dbReference>
<dbReference type="OrthoDB" id="449487at2759"/>
<accession>A0A136JF22</accession>
<proteinExistence type="predicted"/>
<dbReference type="PANTHER" id="PTHR45033">
    <property type="match status" value="1"/>
</dbReference>
<gene>
    <name evidence="2" type="ORF">Micbo1qcDRAFT_28521</name>
</gene>
<dbReference type="Gene3D" id="3.40.50.720">
    <property type="entry name" value="NAD(P)-binding Rossmann-like Domain"/>
    <property type="match status" value="1"/>
</dbReference>
<dbReference type="InParanoid" id="A0A136JF22"/>
<protein>
    <recommendedName>
        <fullName evidence="1">Enoyl reductase (ER) domain-containing protein</fullName>
    </recommendedName>
</protein>
<dbReference type="SMART" id="SM00829">
    <property type="entry name" value="PKS_ER"/>
    <property type="match status" value="1"/>
</dbReference>
<dbReference type="InterPro" id="IPR013149">
    <property type="entry name" value="ADH-like_C"/>
</dbReference>